<dbReference type="RefSeq" id="WP_090958368.1">
    <property type="nucleotide sequence ID" value="NZ_FOOA01000001.1"/>
</dbReference>
<evidence type="ECO:0008006" key="5">
    <source>
        <dbReference type="Google" id="ProtNLM"/>
    </source>
</evidence>
<dbReference type="Proteomes" id="UP000531216">
    <property type="component" value="Unassembled WGS sequence"/>
</dbReference>
<dbReference type="AlphaFoldDB" id="A0A7W6BSV2"/>
<feature type="region of interest" description="Disordered" evidence="1">
    <location>
        <begin position="24"/>
        <end position="75"/>
    </location>
</feature>
<evidence type="ECO:0000313" key="4">
    <source>
        <dbReference type="Proteomes" id="UP000531216"/>
    </source>
</evidence>
<feature type="compositionally biased region" description="Acidic residues" evidence="1">
    <location>
        <begin position="42"/>
        <end position="61"/>
    </location>
</feature>
<name>A0A7W6BSV2_9HYPH</name>
<organism evidence="3 4">
    <name type="scientific">Aureimonas phyllosphaerae</name>
    <dbReference type="NCBI Taxonomy" id="1166078"/>
    <lineage>
        <taxon>Bacteria</taxon>
        <taxon>Pseudomonadati</taxon>
        <taxon>Pseudomonadota</taxon>
        <taxon>Alphaproteobacteria</taxon>
        <taxon>Hyphomicrobiales</taxon>
        <taxon>Aurantimonadaceae</taxon>
        <taxon>Aureimonas</taxon>
    </lineage>
</organism>
<evidence type="ECO:0000256" key="2">
    <source>
        <dbReference type="SAM" id="SignalP"/>
    </source>
</evidence>
<sequence length="75" mass="8237">MRTIRLHLLGVLMALVGVVTSMPQPPARHHGHVLRNPAQVQLDDDDDDRDDEAAVLEEEEAGGGGATTSDRRRRD</sequence>
<proteinExistence type="predicted"/>
<feature type="signal peptide" evidence="2">
    <location>
        <begin position="1"/>
        <end position="23"/>
    </location>
</feature>
<feature type="chain" id="PRO_5030676747" description="Secreted protein" evidence="2">
    <location>
        <begin position="24"/>
        <end position="75"/>
    </location>
</feature>
<gene>
    <name evidence="3" type="ORF">GGR05_000519</name>
</gene>
<comment type="caution">
    <text evidence="3">The sequence shown here is derived from an EMBL/GenBank/DDBJ whole genome shotgun (WGS) entry which is preliminary data.</text>
</comment>
<evidence type="ECO:0000256" key="1">
    <source>
        <dbReference type="SAM" id="MobiDB-lite"/>
    </source>
</evidence>
<evidence type="ECO:0000313" key="3">
    <source>
        <dbReference type="EMBL" id="MBB3934408.1"/>
    </source>
</evidence>
<protein>
    <recommendedName>
        <fullName evidence="5">Secreted protein</fullName>
    </recommendedName>
</protein>
<keyword evidence="4" id="KW-1185">Reference proteome</keyword>
<keyword evidence="2" id="KW-0732">Signal</keyword>
<reference evidence="3 4" key="1">
    <citation type="submission" date="2020-08" db="EMBL/GenBank/DDBJ databases">
        <title>Genomic Encyclopedia of Type Strains, Phase IV (KMG-IV): sequencing the most valuable type-strain genomes for metagenomic binning, comparative biology and taxonomic classification.</title>
        <authorList>
            <person name="Goeker M."/>
        </authorList>
    </citation>
    <scope>NUCLEOTIDE SEQUENCE [LARGE SCALE GENOMIC DNA]</scope>
    <source>
        <strain evidence="3 4">DSM 25024</strain>
    </source>
</reference>
<accession>A0A7W6BSV2</accession>
<dbReference type="EMBL" id="JACIDO010000001">
    <property type="protein sequence ID" value="MBB3934408.1"/>
    <property type="molecule type" value="Genomic_DNA"/>
</dbReference>